<dbReference type="Pfam" id="PF00793">
    <property type="entry name" value="DAHP_synth_1"/>
    <property type="match status" value="1"/>
</dbReference>
<evidence type="ECO:0000313" key="4">
    <source>
        <dbReference type="EMBL" id="EKY01539.1"/>
    </source>
</evidence>
<dbReference type="Proteomes" id="UP000010408">
    <property type="component" value="Unassembled WGS sequence"/>
</dbReference>
<sequence length="360" mass="40257">MSTDLFTPLSFDYPSPYPFTICAGPCSAETEAQTYETAKQLQACGILLFRASLWKPRTRPGTFEGVGEEGLPWLRRIETELGMQALTEVASPSHVESALRAGLHTFWIGARTTASPFAIAELAEALRGTEATLLVKNPLNPDIELWEGALMRFLHAGITQIGAVHRGFSTYGKGQYRNTPLWQIPIELSRRHPELTILSDPSHIAGRRELVPVVSRASMEMNFSGLMVEVHPHPDEAWSDSAQQLTPAALVSLLDALDIHPTRNTADSEELRALRGEIDRIDHELLRLMSERMKYAQHIGTIKAKAHLPIVQPERYRYLIEERLRDGKALGLEEGFLHELFSSIHEASVHVQHTHSHSES</sequence>
<protein>
    <recommendedName>
        <fullName evidence="1">chorismate mutase</fullName>
        <ecNumber evidence="1">5.4.99.5</ecNumber>
    </recommendedName>
</protein>
<dbReference type="STRING" id="1127696.HMPREF9134_00916"/>
<dbReference type="eggNOG" id="COG2876">
    <property type="taxonomic scope" value="Bacteria"/>
</dbReference>
<dbReference type="SUPFAM" id="SSF48600">
    <property type="entry name" value="Chorismate mutase II"/>
    <property type="match status" value="1"/>
</dbReference>
<dbReference type="Gene3D" id="1.20.59.10">
    <property type="entry name" value="Chorismate mutase"/>
    <property type="match status" value="1"/>
</dbReference>
<dbReference type="RefSeq" id="WP_005469332.1">
    <property type="nucleotide sequence ID" value="NZ_KB291046.1"/>
</dbReference>
<dbReference type="SUPFAM" id="SSF51569">
    <property type="entry name" value="Aldolase"/>
    <property type="match status" value="1"/>
</dbReference>
<feature type="domain" description="Chorismate mutase" evidence="3">
    <location>
        <begin position="265"/>
        <end position="356"/>
    </location>
</feature>
<dbReference type="GO" id="GO:0046417">
    <property type="term" value="P:chorismate metabolic process"/>
    <property type="evidence" value="ECO:0007669"/>
    <property type="project" value="InterPro"/>
</dbReference>
<dbReference type="Pfam" id="PF01817">
    <property type="entry name" value="CM_2"/>
    <property type="match status" value="1"/>
</dbReference>
<evidence type="ECO:0000259" key="3">
    <source>
        <dbReference type="PROSITE" id="PS51168"/>
    </source>
</evidence>
<proteinExistence type="predicted"/>
<dbReference type="InterPro" id="IPR013785">
    <property type="entry name" value="Aldolase_TIM"/>
</dbReference>
<evidence type="ECO:0000313" key="5">
    <source>
        <dbReference type="Proteomes" id="UP000010408"/>
    </source>
</evidence>
<keyword evidence="2" id="KW-0808">Transferase</keyword>
<dbReference type="InterPro" id="IPR002701">
    <property type="entry name" value="CM_II_prokaryot"/>
</dbReference>
<dbReference type="EC" id="5.4.99.5" evidence="1"/>
<name>L1NDE5_9PORP</name>
<dbReference type="SMART" id="SM00830">
    <property type="entry name" value="CM_2"/>
    <property type="match status" value="1"/>
</dbReference>
<dbReference type="EMBL" id="AMEQ01000025">
    <property type="protein sequence ID" value="EKY01539.1"/>
    <property type="molecule type" value="Genomic_DNA"/>
</dbReference>
<comment type="caution">
    <text evidence="4">The sequence shown here is derived from an EMBL/GenBank/DDBJ whole genome shotgun (WGS) entry which is preliminary data.</text>
</comment>
<dbReference type="PATRIC" id="fig|1127696.3.peg.833"/>
<dbReference type="GO" id="GO:0016740">
    <property type="term" value="F:transferase activity"/>
    <property type="evidence" value="ECO:0007669"/>
    <property type="project" value="UniProtKB-KW"/>
</dbReference>
<dbReference type="GO" id="GO:0004106">
    <property type="term" value="F:chorismate mutase activity"/>
    <property type="evidence" value="ECO:0007669"/>
    <property type="project" value="UniProtKB-EC"/>
</dbReference>
<evidence type="ECO:0000256" key="2">
    <source>
        <dbReference type="ARBA" id="ARBA00022679"/>
    </source>
</evidence>
<dbReference type="PANTHER" id="PTHR43018">
    <property type="entry name" value="PHOSPHO-2-DEHYDRO-3-DEOXYHEPTONATE ALDOLASE"/>
    <property type="match status" value="1"/>
</dbReference>
<dbReference type="PANTHER" id="PTHR43018:SF1">
    <property type="entry name" value="PROTEIN AROA(G)"/>
    <property type="match status" value="1"/>
</dbReference>
<dbReference type="InterPro" id="IPR006218">
    <property type="entry name" value="DAHP1/KDSA"/>
</dbReference>
<dbReference type="InterPro" id="IPR036979">
    <property type="entry name" value="CM_dom_sf"/>
</dbReference>
<dbReference type="HOGENOM" id="CLU_062599_1_1_10"/>
<evidence type="ECO:0000256" key="1">
    <source>
        <dbReference type="ARBA" id="ARBA00012404"/>
    </source>
</evidence>
<reference evidence="4 5" key="1">
    <citation type="submission" date="2012-05" db="EMBL/GenBank/DDBJ databases">
        <authorList>
            <person name="Weinstock G."/>
            <person name="Sodergren E."/>
            <person name="Lobos E.A."/>
            <person name="Fulton L."/>
            <person name="Fulton R."/>
            <person name="Courtney L."/>
            <person name="Fronick C."/>
            <person name="O'Laughlin M."/>
            <person name="Godfrey J."/>
            <person name="Wilson R.M."/>
            <person name="Miner T."/>
            <person name="Farmer C."/>
            <person name="Delehaunty K."/>
            <person name="Cordes M."/>
            <person name="Minx P."/>
            <person name="Tomlinson C."/>
            <person name="Chen J."/>
            <person name="Wollam A."/>
            <person name="Pepin K.H."/>
            <person name="Bhonagiri V."/>
            <person name="Zhang X."/>
            <person name="Suruliraj S."/>
            <person name="Warren W."/>
            <person name="Mitreva M."/>
            <person name="Mardis E.R."/>
            <person name="Wilson R.K."/>
        </authorList>
    </citation>
    <scope>NUCLEOTIDE SEQUENCE [LARGE SCALE GENOMIC DNA]</scope>
    <source>
        <strain evidence="4 5">F0037</strain>
    </source>
</reference>
<dbReference type="PROSITE" id="PS51168">
    <property type="entry name" value="CHORISMATE_MUT_2"/>
    <property type="match status" value="1"/>
</dbReference>
<organism evidence="4 5">
    <name type="scientific">Porphyromonas catoniae F0037</name>
    <dbReference type="NCBI Taxonomy" id="1127696"/>
    <lineage>
        <taxon>Bacteria</taxon>
        <taxon>Pseudomonadati</taxon>
        <taxon>Bacteroidota</taxon>
        <taxon>Bacteroidia</taxon>
        <taxon>Bacteroidales</taxon>
        <taxon>Porphyromonadaceae</taxon>
        <taxon>Porphyromonas</taxon>
    </lineage>
</organism>
<dbReference type="InterPro" id="IPR036263">
    <property type="entry name" value="Chorismate_II_sf"/>
</dbReference>
<dbReference type="InterPro" id="IPR052899">
    <property type="entry name" value="Class-I_DAHP_synthase"/>
</dbReference>
<gene>
    <name evidence="4" type="ORF">HMPREF9134_00916</name>
</gene>
<dbReference type="AlphaFoldDB" id="L1NDE5"/>
<accession>L1NDE5</accession>
<dbReference type="Gene3D" id="3.20.20.70">
    <property type="entry name" value="Aldolase class I"/>
    <property type="match status" value="1"/>
</dbReference>